<organism evidence="5">
    <name type="scientific">metagenome</name>
    <dbReference type="NCBI Taxonomy" id="256318"/>
    <lineage>
        <taxon>unclassified sequences</taxon>
        <taxon>metagenomes</taxon>
    </lineage>
</organism>
<reference evidence="5" key="1">
    <citation type="submission" date="2018-07" db="EMBL/GenBank/DDBJ databases">
        <authorList>
            <person name="Quirk P.G."/>
            <person name="Krulwich T.A."/>
        </authorList>
    </citation>
    <scope>NUCLEOTIDE SEQUENCE</scope>
</reference>
<dbReference type="Pfam" id="PF00462">
    <property type="entry name" value="Glutaredoxin"/>
    <property type="match status" value="1"/>
</dbReference>
<dbReference type="AlphaFoldDB" id="A0A380TJU7"/>
<dbReference type="SUPFAM" id="SSF52833">
    <property type="entry name" value="Thioredoxin-like"/>
    <property type="match status" value="1"/>
</dbReference>
<evidence type="ECO:0000256" key="3">
    <source>
        <dbReference type="ARBA" id="ARBA00022982"/>
    </source>
</evidence>
<dbReference type="GO" id="GO:0015038">
    <property type="term" value="F:glutathione disulfide oxidoreductase activity"/>
    <property type="evidence" value="ECO:0007669"/>
    <property type="project" value="TreeGrafter"/>
</dbReference>
<dbReference type="GO" id="GO:0005737">
    <property type="term" value="C:cytoplasm"/>
    <property type="evidence" value="ECO:0007669"/>
    <property type="project" value="TreeGrafter"/>
</dbReference>
<dbReference type="InterPro" id="IPR006660">
    <property type="entry name" value="Arsenate_reductase-like"/>
</dbReference>
<proteinExistence type="inferred from homology"/>
<dbReference type="GO" id="GO:0045454">
    <property type="term" value="P:cell redox homeostasis"/>
    <property type="evidence" value="ECO:0007669"/>
    <property type="project" value="InterPro"/>
</dbReference>
<keyword evidence="3" id="KW-0249">Electron transport</keyword>
<name>A0A380TJU7_9ZZZZ</name>
<dbReference type="PANTHER" id="PTHR45694">
    <property type="entry name" value="GLUTAREDOXIN 2"/>
    <property type="match status" value="1"/>
</dbReference>
<dbReference type="GO" id="GO:0034599">
    <property type="term" value="P:cellular response to oxidative stress"/>
    <property type="evidence" value="ECO:0007669"/>
    <property type="project" value="TreeGrafter"/>
</dbReference>
<accession>A0A380TJU7</accession>
<evidence type="ECO:0000313" key="5">
    <source>
        <dbReference type="EMBL" id="SUS07934.1"/>
    </source>
</evidence>
<dbReference type="InterPro" id="IPR002109">
    <property type="entry name" value="Glutaredoxin"/>
</dbReference>
<evidence type="ECO:0000256" key="1">
    <source>
        <dbReference type="ARBA" id="ARBA00007787"/>
    </source>
</evidence>
<dbReference type="EMBL" id="UIDG01000486">
    <property type="protein sequence ID" value="SUS07934.1"/>
    <property type="molecule type" value="Genomic_DNA"/>
</dbReference>
<sequence length="132" mass="14465">MSIAALGLSDCRRPRDDRFDAARETPILDKVTSGTPDMATVEIYASPYCGYCHRAKRLLQDRNIPFEEIDVVMDPKRRQEMVQRAGGAQTVPQIFINGRHIGGSDQLAELDRAGQLQALLDAPENAAGADPA</sequence>
<dbReference type="InterPro" id="IPR011900">
    <property type="entry name" value="GRX_bact"/>
</dbReference>
<dbReference type="PRINTS" id="PR00160">
    <property type="entry name" value="GLUTAREDOXIN"/>
</dbReference>
<comment type="similarity">
    <text evidence="1">Belongs to the glutaredoxin family.</text>
</comment>
<gene>
    <name evidence="5" type="ORF">DF3PB_5360002</name>
</gene>
<dbReference type="InterPro" id="IPR036249">
    <property type="entry name" value="Thioredoxin-like_sf"/>
</dbReference>
<dbReference type="PANTHER" id="PTHR45694:SF18">
    <property type="entry name" value="GLUTAREDOXIN-1-RELATED"/>
    <property type="match status" value="1"/>
</dbReference>
<dbReference type="PROSITE" id="PS51353">
    <property type="entry name" value="ARSC"/>
    <property type="match status" value="1"/>
</dbReference>
<keyword evidence="2" id="KW-0813">Transport</keyword>
<dbReference type="InterPro" id="IPR014025">
    <property type="entry name" value="Glutaredoxin_subgr"/>
</dbReference>
<evidence type="ECO:0000259" key="4">
    <source>
        <dbReference type="Pfam" id="PF00462"/>
    </source>
</evidence>
<evidence type="ECO:0000256" key="2">
    <source>
        <dbReference type="ARBA" id="ARBA00022448"/>
    </source>
</evidence>
<dbReference type="NCBIfam" id="TIGR02181">
    <property type="entry name" value="GRX_bact"/>
    <property type="match status" value="1"/>
</dbReference>
<dbReference type="Gene3D" id="3.40.30.10">
    <property type="entry name" value="Glutaredoxin"/>
    <property type="match status" value="1"/>
</dbReference>
<dbReference type="CDD" id="cd03418">
    <property type="entry name" value="GRX_GRXb_1_3_like"/>
    <property type="match status" value="1"/>
</dbReference>
<protein>
    <submittedName>
        <fullName evidence="5">Glutaredoxin 3 (Modular protein)</fullName>
    </submittedName>
</protein>
<dbReference type="PROSITE" id="PS51354">
    <property type="entry name" value="GLUTAREDOXIN_2"/>
    <property type="match status" value="1"/>
</dbReference>
<feature type="domain" description="Glutaredoxin" evidence="4">
    <location>
        <begin position="41"/>
        <end position="101"/>
    </location>
</feature>